<evidence type="ECO:0000313" key="2">
    <source>
        <dbReference type="EMBL" id="SEE99663.1"/>
    </source>
</evidence>
<dbReference type="RefSeq" id="WP_093113529.1">
    <property type="nucleotide sequence ID" value="NZ_FNGG01000004.1"/>
</dbReference>
<protein>
    <recommendedName>
        <fullName evidence="4">DUF1684 domain-containing protein</fullName>
    </recommendedName>
</protein>
<dbReference type="Proteomes" id="UP000199448">
    <property type="component" value="Unassembled WGS sequence"/>
</dbReference>
<dbReference type="AlphaFoldDB" id="A0A1H5NDI3"/>
<dbReference type="Pfam" id="PF07920">
    <property type="entry name" value="DUF1684"/>
    <property type="match status" value="1"/>
</dbReference>
<sequence length="198" mass="22814">MKKYILLLLLFAAGFGNAQNSEKIRSVKDFQKQMNRDFKDPETSPLPPKERKKFTALDFFSIDTAFTVVAEFVRTPYESPFEMPTTTDRKPVYVKYGELFFSLKGKEFKLNVYQNQDPKKGYEDYLFLPFTDLTNGETTYSGGRYLDMMLPKSSEVLLDFNKAYNPYCAYSGDYSCPLVPQENHLAVEIPAGVKAYQK</sequence>
<name>A0A1H5NDI3_9FLAO</name>
<dbReference type="EMBL" id="FNUG01000004">
    <property type="protein sequence ID" value="SEE99663.1"/>
    <property type="molecule type" value="Genomic_DNA"/>
</dbReference>
<gene>
    <name evidence="2" type="ORF">SAMN04488034_10495</name>
</gene>
<evidence type="ECO:0000256" key="1">
    <source>
        <dbReference type="SAM" id="SignalP"/>
    </source>
</evidence>
<feature type="signal peptide" evidence="1">
    <location>
        <begin position="1"/>
        <end position="18"/>
    </location>
</feature>
<organism evidence="2 3">
    <name type="scientific">Salinimicrobium catena</name>
    <dbReference type="NCBI Taxonomy" id="390640"/>
    <lineage>
        <taxon>Bacteria</taxon>
        <taxon>Pseudomonadati</taxon>
        <taxon>Bacteroidota</taxon>
        <taxon>Flavobacteriia</taxon>
        <taxon>Flavobacteriales</taxon>
        <taxon>Flavobacteriaceae</taxon>
        <taxon>Salinimicrobium</taxon>
    </lineage>
</organism>
<reference evidence="2 3" key="1">
    <citation type="submission" date="2016-10" db="EMBL/GenBank/DDBJ databases">
        <authorList>
            <person name="de Groot N.N."/>
        </authorList>
    </citation>
    <scope>NUCLEOTIDE SEQUENCE [LARGE SCALE GENOMIC DNA]</scope>
    <source>
        <strain evidence="2 3">DSM 23553</strain>
    </source>
</reference>
<evidence type="ECO:0008006" key="4">
    <source>
        <dbReference type="Google" id="ProtNLM"/>
    </source>
</evidence>
<dbReference type="InterPro" id="IPR012467">
    <property type="entry name" value="DUF1684"/>
</dbReference>
<accession>A0A1H5NDI3</accession>
<evidence type="ECO:0000313" key="3">
    <source>
        <dbReference type="Proteomes" id="UP000199448"/>
    </source>
</evidence>
<dbReference type="OrthoDB" id="5493262at2"/>
<feature type="chain" id="PRO_5011593367" description="DUF1684 domain-containing protein" evidence="1">
    <location>
        <begin position="19"/>
        <end position="198"/>
    </location>
</feature>
<keyword evidence="1" id="KW-0732">Signal</keyword>
<keyword evidence="3" id="KW-1185">Reference proteome</keyword>
<proteinExistence type="predicted"/>
<dbReference type="STRING" id="390640.SAMN04488034_10495"/>
<dbReference type="PANTHER" id="PTHR41913">
    <property type="entry name" value="DUF1684 DOMAIN-CONTAINING PROTEIN"/>
    <property type="match status" value="1"/>
</dbReference>
<dbReference type="PANTHER" id="PTHR41913:SF1">
    <property type="entry name" value="DUF1684 DOMAIN-CONTAINING PROTEIN"/>
    <property type="match status" value="1"/>
</dbReference>